<dbReference type="Proteomes" id="UP000092993">
    <property type="component" value="Unassembled WGS sequence"/>
</dbReference>
<organism evidence="1 2">
    <name type="scientific">Grifola frondosa</name>
    <name type="common">Maitake</name>
    <name type="synonym">Polyporus frondosus</name>
    <dbReference type="NCBI Taxonomy" id="5627"/>
    <lineage>
        <taxon>Eukaryota</taxon>
        <taxon>Fungi</taxon>
        <taxon>Dikarya</taxon>
        <taxon>Basidiomycota</taxon>
        <taxon>Agaricomycotina</taxon>
        <taxon>Agaricomycetes</taxon>
        <taxon>Polyporales</taxon>
        <taxon>Grifolaceae</taxon>
        <taxon>Grifola</taxon>
    </lineage>
</organism>
<evidence type="ECO:0000313" key="1">
    <source>
        <dbReference type="EMBL" id="OBZ76485.1"/>
    </source>
</evidence>
<reference evidence="1 2" key="1">
    <citation type="submission" date="2016-03" db="EMBL/GenBank/DDBJ databases">
        <title>Whole genome sequencing of Grifola frondosa 9006-11.</title>
        <authorList>
            <person name="Min B."/>
            <person name="Park H."/>
            <person name="Kim J.-G."/>
            <person name="Cho H."/>
            <person name="Oh Y.-L."/>
            <person name="Kong W.-S."/>
            <person name="Choi I.-G."/>
        </authorList>
    </citation>
    <scope>NUCLEOTIDE SEQUENCE [LARGE SCALE GENOMIC DNA]</scope>
    <source>
        <strain evidence="1 2">9006-11</strain>
    </source>
</reference>
<evidence type="ECO:0000313" key="2">
    <source>
        <dbReference type="Proteomes" id="UP000092993"/>
    </source>
</evidence>
<keyword evidence="2" id="KW-1185">Reference proteome</keyword>
<proteinExistence type="predicted"/>
<dbReference type="PROSITE" id="PS51257">
    <property type="entry name" value="PROKAR_LIPOPROTEIN"/>
    <property type="match status" value="1"/>
</dbReference>
<sequence length="125" mass="13637">MRPANRLSPTPRPANSPGFAFSCGHIQPQLAARCEYINGSFINTQPLTSLQQHPAAKFWDSLSARIFSHGRFLLLDASTGSLFANSPEVQRSLTLSGPKFSALPDWHTKTSSGDFVYEKMNAAAV</sequence>
<protein>
    <submittedName>
        <fullName evidence="1">Uncharacterized protein</fullName>
    </submittedName>
</protein>
<dbReference type="AlphaFoldDB" id="A0A1C7MHU9"/>
<dbReference type="EMBL" id="LUGG01000003">
    <property type="protein sequence ID" value="OBZ76485.1"/>
    <property type="molecule type" value="Genomic_DNA"/>
</dbReference>
<gene>
    <name evidence="1" type="ORF">A0H81_03556</name>
</gene>
<accession>A0A1C7MHU9</accession>
<name>A0A1C7MHU9_GRIFR</name>
<comment type="caution">
    <text evidence="1">The sequence shown here is derived from an EMBL/GenBank/DDBJ whole genome shotgun (WGS) entry which is preliminary data.</text>
</comment>